<comment type="similarity">
    <text evidence="1 6">Belongs to the glycosyl hydrolase 31 family.</text>
</comment>
<dbReference type="EMBL" id="MNAD01000147">
    <property type="protein sequence ID" value="OJT15629.1"/>
    <property type="molecule type" value="Genomic_DNA"/>
</dbReference>
<comment type="caution">
    <text evidence="10">The sequence shown here is derived from an EMBL/GenBank/DDBJ whole genome shotgun (WGS) entry which is preliminary data.</text>
</comment>
<dbReference type="PANTHER" id="PTHR22762:SF133">
    <property type="entry name" value="P-TYPE DOMAIN-CONTAINING PROTEIN"/>
    <property type="match status" value="1"/>
</dbReference>
<organism evidence="10 11">
    <name type="scientific">Trametes pubescens</name>
    <name type="common">White-rot fungus</name>
    <dbReference type="NCBI Taxonomy" id="154538"/>
    <lineage>
        <taxon>Eukaryota</taxon>
        <taxon>Fungi</taxon>
        <taxon>Dikarya</taxon>
        <taxon>Basidiomycota</taxon>
        <taxon>Agaricomycotina</taxon>
        <taxon>Agaricomycetes</taxon>
        <taxon>Polyporales</taxon>
        <taxon>Polyporaceae</taxon>
        <taxon>Trametes</taxon>
    </lineage>
</organism>
<dbReference type="OrthoDB" id="5839090at2759"/>
<dbReference type="CDD" id="cd06602">
    <property type="entry name" value="GH31_MGAM_SI_GAA"/>
    <property type="match status" value="1"/>
</dbReference>
<proteinExistence type="inferred from homology"/>
<dbReference type="InterPro" id="IPR013780">
    <property type="entry name" value="Glyco_hydro_b"/>
</dbReference>
<dbReference type="GO" id="GO:0030246">
    <property type="term" value="F:carbohydrate binding"/>
    <property type="evidence" value="ECO:0007669"/>
    <property type="project" value="InterPro"/>
</dbReference>
<dbReference type="SUPFAM" id="SSF74650">
    <property type="entry name" value="Galactose mutarotase-like"/>
    <property type="match status" value="1"/>
</dbReference>
<keyword evidence="2 7" id="KW-0732">Signal</keyword>
<keyword evidence="11" id="KW-1185">Reference proteome</keyword>
<feature type="domain" description="Glycosyl hydrolase family 31 C-terminal" evidence="9">
    <location>
        <begin position="753"/>
        <end position="843"/>
    </location>
</feature>
<dbReference type="Gene3D" id="2.60.40.1760">
    <property type="entry name" value="glycosyl hydrolase (family 31)"/>
    <property type="match status" value="1"/>
</dbReference>
<name>A0A1M2W709_TRAPU</name>
<dbReference type="InterPro" id="IPR048395">
    <property type="entry name" value="Glyco_hydro_31_C"/>
</dbReference>
<dbReference type="SUPFAM" id="SSF51445">
    <property type="entry name" value="(Trans)glycosidases"/>
    <property type="match status" value="1"/>
</dbReference>
<gene>
    <name evidence="10" type="ORF">TRAPUB_5957</name>
</gene>
<protein>
    <submittedName>
        <fullName evidence="10">Alpha-glucosidase</fullName>
    </submittedName>
</protein>
<dbReference type="InterPro" id="IPR011013">
    <property type="entry name" value="Gal_mutarotase_sf_dom"/>
</dbReference>
<evidence type="ECO:0000313" key="11">
    <source>
        <dbReference type="Proteomes" id="UP000184267"/>
    </source>
</evidence>
<dbReference type="PANTHER" id="PTHR22762">
    <property type="entry name" value="ALPHA-GLUCOSIDASE"/>
    <property type="match status" value="1"/>
</dbReference>
<dbReference type="InterPro" id="IPR030459">
    <property type="entry name" value="Glyco_hydro_31_CS"/>
</dbReference>
<dbReference type="PROSITE" id="PS00129">
    <property type="entry name" value="GLYCOSYL_HYDROL_F31_1"/>
    <property type="match status" value="1"/>
</dbReference>
<dbReference type="GO" id="GO:0005975">
    <property type="term" value="P:carbohydrate metabolic process"/>
    <property type="evidence" value="ECO:0007669"/>
    <property type="project" value="InterPro"/>
</dbReference>
<dbReference type="Proteomes" id="UP000184267">
    <property type="component" value="Unassembled WGS sequence"/>
</dbReference>
<keyword evidence="4" id="KW-0325">Glycoprotein</keyword>
<dbReference type="AlphaFoldDB" id="A0A1M2W709"/>
<dbReference type="Pfam" id="PF01055">
    <property type="entry name" value="Glyco_hydro_31_2nd"/>
    <property type="match status" value="1"/>
</dbReference>
<dbReference type="Gene3D" id="2.60.40.1180">
    <property type="entry name" value="Golgi alpha-mannosidase II"/>
    <property type="match status" value="2"/>
</dbReference>
<keyword evidence="3 6" id="KW-0378">Hydrolase</keyword>
<evidence type="ECO:0000256" key="4">
    <source>
        <dbReference type="ARBA" id="ARBA00023180"/>
    </source>
</evidence>
<dbReference type="Gene3D" id="3.20.20.80">
    <property type="entry name" value="Glycosidases"/>
    <property type="match status" value="2"/>
</dbReference>
<dbReference type="InterPro" id="IPR030458">
    <property type="entry name" value="Glyco_hydro_31_AS"/>
</dbReference>
<evidence type="ECO:0000256" key="1">
    <source>
        <dbReference type="ARBA" id="ARBA00007806"/>
    </source>
</evidence>
<dbReference type="InterPro" id="IPR017853">
    <property type="entry name" value="GH"/>
</dbReference>
<feature type="domain" description="Glycoside hydrolase family 31 TIM barrel" evidence="8">
    <location>
        <begin position="323"/>
        <end position="745"/>
    </location>
</feature>
<dbReference type="PROSITE" id="PS00707">
    <property type="entry name" value="GLYCOSYL_HYDROL_F31_2"/>
    <property type="match status" value="1"/>
</dbReference>
<dbReference type="InterPro" id="IPR000322">
    <property type="entry name" value="Glyco_hydro_31_TIM"/>
</dbReference>
<dbReference type="Pfam" id="PF21365">
    <property type="entry name" value="Glyco_hydro_31_3rd"/>
    <property type="match status" value="1"/>
</dbReference>
<dbReference type="SUPFAM" id="SSF51011">
    <property type="entry name" value="Glycosyl hydrolase domain"/>
    <property type="match status" value="1"/>
</dbReference>
<evidence type="ECO:0000256" key="7">
    <source>
        <dbReference type="SAM" id="SignalP"/>
    </source>
</evidence>
<evidence type="ECO:0000259" key="8">
    <source>
        <dbReference type="Pfam" id="PF01055"/>
    </source>
</evidence>
<evidence type="ECO:0000256" key="6">
    <source>
        <dbReference type="RuleBase" id="RU361185"/>
    </source>
</evidence>
<evidence type="ECO:0000256" key="3">
    <source>
        <dbReference type="ARBA" id="ARBA00022801"/>
    </source>
</evidence>
<accession>A0A1M2W709</accession>
<reference evidence="10 11" key="1">
    <citation type="submission" date="2016-10" db="EMBL/GenBank/DDBJ databases">
        <title>Genome sequence of the basidiomycete white-rot fungus Trametes pubescens.</title>
        <authorList>
            <person name="Makela M.R."/>
            <person name="Granchi Z."/>
            <person name="Peng M."/>
            <person name="De Vries R.P."/>
            <person name="Grigoriev I."/>
            <person name="Riley R."/>
            <person name="Hilden K."/>
        </authorList>
    </citation>
    <scope>NUCLEOTIDE SEQUENCE [LARGE SCALE GENOMIC DNA]</scope>
    <source>
        <strain evidence="10 11">FBCC735</strain>
    </source>
</reference>
<evidence type="ECO:0000313" key="10">
    <source>
        <dbReference type="EMBL" id="OJT15629.1"/>
    </source>
</evidence>
<evidence type="ECO:0000256" key="5">
    <source>
        <dbReference type="ARBA" id="ARBA00023295"/>
    </source>
</evidence>
<feature type="signal peptide" evidence="7">
    <location>
        <begin position="1"/>
        <end position="18"/>
    </location>
</feature>
<evidence type="ECO:0000256" key="2">
    <source>
        <dbReference type="ARBA" id="ARBA00022729"/>
    </source>
</evidence>
<evidence type="ECO:0000259" key="9">
    <source>
        <dbReference type="Pfam" id="PF21365"/>
    </source>
</evidence>
<keyword evidence="5 6" id="KW-0326">Glycosidase</keyword>
<dbReference type="CDD" id="cd14752">
    <property type="entry name" value="GH31_N"/>
    <property type="match status" value="1"/>
</dbReference>
<dbReference type="STRING" id="154538.A0A1M2W709"/>
<dbReference type="OMA" id="GEKWYDW"/>
<dbReference type="GO" id="GO:0004553">
    <property type="term" value="F:hydrolase activity, hydrolyzing O-glycosyl compounds"/>
    <property type="evidence" value="ECO:0007669"/>
    <property type="project" value="InterPro"/>
</dbReference>
<sequence length="970" mass="106844">MRAILFAALLFLRVIALAKEPSKFEHGRSFLADDKAPSLNVSSCPGYVVASQQETRNGLTIQLTLAGPACNAFGHDVANLTVQVVYETTTRLHVNIYDTEQRQFTIPPDVVPLSAGDDDATLTTGADLEFHHNTHPFEFWITRRSEPDATPLFDTRLQSLPPTPIPALVPGDNSTAFDGFSLVFEDQYLQLTSALPHGANIYGLGEVLASSGFRRDVGTDGGSGTLQTFWARDSPDPIDENIYGSHPIYLEHRYDESTRRAKSHGVFHFGAAGSDILLQTPPSSPVSLIQYRLVGGTLDFYFFSGPSPQEVIEQYGELIGLPTWQPAWGFGFQLCRWGYANVSETREQVAKMREANIPLEVMWNDIDVYHALRDFTTDPDSFPADQLKDFIAELTANHQHYIPIVDAAIAKLVNDSDVYDPYTRGNELDVWLKNPDGTEYLGQVWPGYTVFPDWFANNTQTFWTEGLRNWSNSGVNFSGIWLDMNEASSFCIGSCGTGANLTAATIPTMFFPGTPGNLVTDYPEGYNATIWGPSGNITINGTLTFGNASSPPPALVKRGLGEAAEPGVNLNSPPYALHNADGFLSTHTVSTNATHANGLVELDVHNLWGLMEEKATHRALLDVHPGKRPFLISRSTFPSSGRYTGHWLGDNISKWQYMAQSIQGMLQFQLYQIPFVGADTCGFQGNTDEELCGRWMQLSAFMPFYRNHNVRSALSQEPYRWESVANASRTAIGIRYSLLPYWYTLFANASLRGSPPIRALFYEFPDEPELFAVDRQYLVGRDLLVTPVLTPNVSTVEGIFPGQGRAIWRDWYTHKVVDATVSANTTLDAPLGHINVHIRDGSALLLHDTPAYTIEETREGPFALLVAQAADGYAFGTAYLDDGETVPPTPNTTLRISSRKGTVSIVPNGNFEIAQTLDKITVLGASDASPAEVSVNGKPVKSWEFDSEVQRLVVSGIHGDLNVPVTVSWK</sequence>
<feature type="chain" id="PRO_5013019083" evidence="7">
    <location>
        <begin position="19"/>
        <end position="970"/>
    </location>
</feature>